<feature type="signal peptide" evidence="3">
    <location>
        <begin position="1"/>
        <end position="23"/>
    </location>
</feature>
<keyword evidence="5" id="KW-1185">Reference proteome</keyword>
<keyword evidence="1" id="KW-0433">Leucine-rich repeat</keyword>
<evidence type="ECO:0000256" key="1">
    <source>
        <dbReference type="ARBA" id="ARBA00022614"/>
    </source>
</evidence>
<evidence type="ECO:0000313" key="5">
    <source>
        <dbReference type="Proteomes" id="UP001159042"/>
    </source>
</evidence>
<dbReference type="AlphaFoldDB" id="A0AAV8V8Y4"/>
<organism evidence="4 5">
    <name type="scientific">Exocentrus adspersus</name>
    <dbReference type="NCBI Taxonomy" id="1586481"/>
    <lineage>
        <taxon>Eukaryota</taxon>
        <taxon>Metazoa</taxon>
        <taxon>Ecdysozoa</taxon>
        <taxon>Arthropoda</taxon>
        <taxon>Hexapoda</taxon>
        <taxon>Insecta</taxon>
        <taxon>Pterygota</taxon>
        <taxon>Neoptera</taxon>
        <taxon>Endopterygota</taxon>
        <taxon>Coleoptera</taxon>
        <taxon>Polyphaga</taxon>
        <taxon>Cucujiformia</taxon>
        <taxon>Chrysomeloidea</taxon>
        <taxon>Cerambycidae</taxon>
        <taxon>Lamiinae</taxon>
        <taxon>Acanthocinini</taxon>
        <taxon>Exocentrus</taxon>
    </lineage>
</organism>
<reference evidence="4 5" key="1">
    <citation type="journal article" date="2023" name="Insect Mol. Biol.">
        <title>Genome sequencing provides insights into the evolution of gene families encoding plant cell wall-degrading enzymes in longhorned beetles.</title>
        <authorList>
            <person name="Shin N.R."/>
            <person name="Okamura Y."/>
            <person name="Kirsch R."/>
            <person name="Pauchet Y."/>
        </authorList>
    </citation>
    <scope>NUCLEOTIDE SEQUENCE [LARGE SCALE GENOMIC DNA]</scope>
    <source>
        <strain evidence="4">EAD_L_NR</strain>
    </source>
</reference>
<dbReference type="SMART" id="SM00369">
    <property type="entry name" value="LRR_TYP"/>
    <property type="match status" value="3"/>
</dbReference>
<keyword evidence="2" id="KW-0677">Repeat</keyword>
<evidence type="ECO:0000256" key="3">
    <source>
        <dbReference type="SAM" id="SignalP"/>
    </source>
</evidence>
<dbReference type="PANTHER" id="PTHR24366">
    <property type="entry name" value="IG(IMMUNOGLOBULIN) AND LRR(LEUCINE RICH REPEAT) DOMAINS"/>
    <property type="match status" value="1"/>
</dbReference>
<dbReference type="InterPro" id="IPR003591">
    <property type="entry name" value="Leu-rich_rpt_typical-subtyp"/>
</dbReference>
<protein>
    <submittedName>
        <fullName evidence="4">Uncharacterized protein</fullName>
    </submittedName>
</protein>
<evidence type="ECO:0000256" key="2">
    <source>
        <dbReference type="ARBA" id="ARBA00022737"/>
    </source>
</evidence>
<dbReference type="InterPro" id="IPR032675">
    <property type="entry name" value="LRR_dom_sf"/>
</dbReference>
<evidence type="ECO:0000313" key="4">
    <source>
        <dbReference type="EMBL" id="KAJ8910445.1"/>
    </source>
</evidence>
<name>A0AAV8V8Y4_9CUCU</name>
<dbReference type="InterPro" id="IPR001611">
    <property type="entry name" value="Leu-rich_rpt"/>
</dbReference>
<feature type="chain" id="PRO_5043653419" evidence="3">
    <location>
        <begin position="24"/>
        <end position="207"/>
    </location>
</feature>
<proteinExistence type="predicted"/>
<dbReference type="Gene3D" id="3.80.10.10">
    <property type="entry name" value="Ribonuclease Inhibitor"/>
    <property type="match status" value="1"/>
</dbReference>
<dbReference type="Proteomes" id="UP001159042">
    <property type="component" value="Unassembled WGS sequence"/>
</dbReference>
<accession>A0AAV8V8Y4</accession>
<dbReference type="Pfam" id="PF13855">
    <property type="entry name" value="LRR_8"/>
    <property type="match status" value="1"/>
</dbReference>
<comment type="caution">
    <text evidence="4">The sequence shown here is derived from an EMBL/GenBank/DDBJ whole genome shotgun (WGS) entry which is preliminary data.</text>
</comment>
<gene>
    <name evidence="4" type="ORF">NQ315_016990</name>
</gene>
<sequence>MARVRMVRWTWAVLAGLCALATCEVQQQCPQRSEISPCTCQVKKNGLDVLCEMTDQQHISDAMAGLKGKPLVIFYLKLRHNNLKKLPGFVFLGLDIRHLTIHNSSLSVVEEASLTSIGKMLTQLDVSQNSLTQVPSAAIRNLHHLLILNMNHNKISSLHSRAFQGLDTLEILTLYENKINNIDAEAFVGLGKAIKLLPDKTNLVGVA</sequence>
<dbReference type="PANTHER" id="PTHR24366:SF96">
    <property type="entry name" value="LEUCINE RICH REPEAT CONTAINING 53"/>
    <property type="match status" value="1"/>
</dbReference>
<dbReference type="EMBL" id="JANEYG010000294">
    <property type="protein sequence ID" value="KAJ8910445.1"/>
    <property type="molecule type" value="Genomic_DNA"/>
</dbReference>
<dbReference type="SUPFAM" id="SSF52058">
    <property type="entry name" value="L domain-like"/>
    <property type="match status" value="1"/>
</dbReference>
<keyword evidence="3" id="KW-0732">Signal</keyword>